<sequence length="48" mass="5157">MREILAILAAAFLLTACGIKGDLYLPDRGQAPQESVSDIEADPLNVEQ</sequence>
<evidence type="ECO:0000256" key="2">
    <source>
        <dbReference type="ARBA" id="ARBA00022729"/>
    </source>
</evidence>
<comment type="subcellular location">
    <subcellularLocation>
        <location evidence="1">Cell outer membrane</location>
        <topology evidence="1">Lipid-anchor</topology>
    </subcellularLocation>
</comment>
<dbReference type="RefSeq" id="WP_205050139.1">
    <property type="nucleotide sequence ID" value="NZ_JACJKX010000006.1"/>
</dbReference>
<evidence type="ECO:0000256" key="7">
    <source>
        <dbReference type="SAM" id="MobiDB-lite"/>
    </source>
</evidence>
<feature type="region of interest" description="Disordered" evidence="7">
    <location>
        <begin position="29"/>
        <end position="48"/>
    </location>
</feature>
<keyword evidence="4" id="KW-0564">Palmitate</keyword>
<keyword evidence="5" id="KW-0998">Cell outer membrane</keyword>
<evidence type="ECO:0000313" key="8">
    <source>
        <dbReference type="EMBL" id="MBM6928543.1"/>
    </source>
</evidence>
<evidence type="ECO:0000256" key="4">
    <source>
        <dbReference type="ARBA" id="ARBA00023139"/>
    </source>
</evidence>
<evidence type="ECO:0000313" key="9">
    <source>
        <dbReference type="Proteomes" id="UP000777002"/>
    </source>
</evidence>
<dbReference type="PROSITE" id="PS51257">
    <property type="entry name" value="PROKAR_LIPOPROTEIN"/>
    <property type="match status" value="1"/>
</dbReference>
<reference evidence="8 9" key="1">
    <citation type="journal article" date="2021" name="Sci. Rep.">
        <title>The distribution of antibiotic resistance genes in chicken gut microbiota commensals.</title>
        <authorList>
            <person name="Juricova H."/>
            <person name="Matiasovicova J."/>
            <person name="Kubasova T."/>
            <person name="Cejkova D."/>
            <person name="Rychlik I."/>
        </authorList>
    </citation>
    <scope>NUCLEOTIDE SEQUENCE [LARGE SCALE GENOMIC DNA]</scope>
    <source>
        <strain evidence="8 9">An562</strain>
    </source>
</reference>
<organism evidence="8 9">
    <name type="scientific">Parasutterella secunda</name>
    <dbReference type="NCBI Taxonomy" id="626947"/>
    <lineage>
        <taxon>Bacteria</taxon>
        <taxon>Pseudomonadati</taxon>
        <taxon>Pseudomonadota</taxon>
        <taxon>Betaproteobacteria</taxon>
        <taxon>Burkholderiales</taxon>
        <taxon>Sutterellaceae</taxon>
        <taxon>Parasutterella</taxon>
    </lineage>
</organism>
<keyword evidence="6 8" id="KW-0449">Lipoprotein</keyword>
<name>A0ABS2GRR9_9BURK</name>
<evidence type="ECO:0000256" key="6">
    <source>
        <dbReference type="ARBA" id="ARBA00023288"/>
    </source>
</evidence>
<dbReference type="Pfam" id="PF13627">
    <property type="entry name" value="LptM_cons"/>
    <property type="match status" value="1"/>
</dbReference>
<dbReference type="EMBL" id="JACJKX010000006">
    <property type="protein sequence ID" value="MBM6928543.1"/>
    <property type="molecule type" value="Genomic_DNA"/>
</dbReference>
<accession>A0ABS2GRR9</accession>
<keyword evidence="3" id="KW-0472">Membrane</keyword>
<protein>
    <submittedName>
        <fullName evidence="8">Lipoprotein</fullName>
    </submittedName>
</protein>
<evidence type="ECO:0000256" key="1">
    <source>
        <dbReference type="ARBA" id="ARBA00004459"/>
    </source>
</evidence>
<evidence type="ECO:0000256" key="3">
    <source>
        <dbReference type="ARBA" id="ARBA00023136"/>
    </source>
</evidence>
<keyword evidence="2" id="KW-0732">Signal</keyword>
<keyword evidence="9" id="KW-1185">Reference proteome</keyword>
<dbReference type="InterPro" id="IPR032831">
    <property type="entry name" value="LptM_cons"/>
</dbReference>
<dbReference type="Proteomes" id="UP000777002">
    <property type="component" value="Unassembled WGS sequence"/>
</dbReference>
<evidence type="ECO:0000256" key="5">
    <source>
        <dbReference type="ARBA" id="ARBA00023237"/>
    </source>
</evidence>
<comment type="caution">
    <text evidence="8">The sequence shown here is derived from an EMBL/GenBank/DDBJ whole genome shotgun (WGS) entry which is preliminary data.</text>
</comment>
<proteinExistence type="predicted"/>
<gene>
    <name evidence="8" type="ORF">H5985_04580</name>
</gene>
<dbReference type="NCBIfam" id="NF047847">
    <property type="entry name" value="SS_mature_LptM"/>
    <property type="match status" value="1"/>
</dbReference>